<proteinExistence type="predicted"/>
<evidence type="ECO:0000256" key="2">
    <source>
        <dbReference type="SAM" id="MobiDB-lite"/>
    </source>
</evidence>
<dbReference type="OrthoDB" id="6177324at2759"/>
<sequence>MRPAKQVKVITSQLEVFQDMQTQLQNLLSYISDIIQKGVSWIDGARNESYVEINQYLASETSECIKRCSAIPDSDEALLHDSASNENASKEYTLKSFSNLPETKDYVLLTEKMETLEKTISSYSKKMKVVQQKFLDNEEEINIKICRQVGETENKYDLKLQEIMKELHSASDFMLHLQGQNEILSGQVNKNEKQTTDILTSIESVQEKLSQIEQQSASSCNQNVSGENVRSSEADDMSVVNTKLKALSSHYEMLSNKIMEHSQELQNISAANRVMQELERDIKLFERKYHQSNEEMKLKLQTADKKILGHQSASEALTTTVEELKKTLKKTTEMLNSLKKDHVELSHQLSALKSSTNKSCNKQGNKTNVLENKMTSLDSKTLNISSQVNKLSKEITELQNKTPPEAFCAQLDGRDDGLKTRSLKKSEIVTFFNRIVCGTKLFATNYDISTGIYTAPYDGVYLVGLMVETLNDVNIVFHVYRKIPAATEELQFFCSSFIQNKLGCSVAPVYLTKGNQLYVKPQEDFSNVQLGSNSFFMCVLVNKL</sequence>
<evidence type="ECO:0000313" key="5">
    <source>
        <dbReference type="RefSeq" id="XP_055875998.1"/>
    </source>
</evidence>
<evidence type="ECO:0000313" key="3">
    <source>
        <dbReference type="Proteomes" id="UP001165740"/>
    </source>
</evidence>
<dbReference type="SUPFAM" id="SSF49842">
    <property type="entry name" value="TNF-like"/>
    <property type="match status" value="1"/>
</dbReference>
<feature type="coiled-coil region" evidence="1">
    <location>
        <begin position="244"/>
        <end position="348"/>
    </location>
</feature>
<dbReference type="OMA" id="SRVHINQ"/>
<dbReference type="GeneID" id="106060951"/>
<dbReference type="InterPro" id="IPR008983">
    <property type="entry name" value="Tumour_necrosis_fac-like_dom"/>
</dbReference>
<organism evidence="3 5">
    <name type="scientific">Biomphalaria glabrata</name>
    <name type="common">Bloodfluke planorb</name>
    <name type="synonym">Freshwater snail</name>
    <dbReference type="NCBI Taxonomy" id="6526"/>
    <lineage>
        <taxon>Eukaryota</taxon>
        <taxon>Metazoa</taxon>
        <taxon>Spiralia</taxon>
        <taxon>Lophotrochozoa</taxon>
        <taxon>Mollusca</taxon>
        <taxon>Gastropoda</taxon>
        <taxon>Heterobranchia</taxon>
        <taxon>Euthyneura</taxon>
        <taxon>Panpulmonata</taxon>
        <taxon>Hygrophila</taxon>
        <taxon>Lymnaeoidea</taxon>
        <taxon>Planorbidae</taxon>
        <taxon>Biomphalaria</taxon>
    </lineage>
</organism>
<gene>
    <name evidence="4 5" type="primary">LOC106060951</name>
</gene>
<feature type="region of interest" description="Disordered" evidence="2">
    <location>
        <begin position="216"/>
        <end position="236"/>
    </location>
</feature>
<dbReference type="RefSeq" id="XP_055875998.1">
    <property type="nucleotide sequence ID" value="XM_056020023.1"/>
</dbReference>
<keyword evidence="1" id="KW-0175">Coiled coil</keyword>
<dbReference type="Proteomes" id="UP001165740">
    <property type="component" value="Chromosome 1"/>
</dbReference>
<evidence type="ECO:0000313" key="4">
    <source>
        <dbReference type="RefSeq" id="XP_055875987.1"/>
    </source>
</evidence>
<name>A0A9W2ZM16_BIOGL</name>
<dbReference type="RefSeq" id="XP_055875987.1">
    <property type="nucleotide sequence ID" value="XM_056020012.1"/>
</dbReference>
<feature type="compositionally biased region" description="Polar residues" evidence="2">
    <location>
        <begin position="216"/>
        <end position="231"/>
    </location>
</feature>
<dbReference type="Gene3D" id="2.60.120.40">
    <property type="match status" value="1"/>
</dbReference>
<feature type="coiled-coil region" evidence="1">
    <location>
        <begin position="106"/>
        <end position="133"/>
    </location>
</feature>
<evidence type="ECO:0000256" key="1">
    <source>
        <dbReference type="SAM" id="Coils"/>
    </source>
</evidence>
<dbReference type="AlphaFoldDB" id="A0A9W2ZM16"/>
<accession>A0A9W2ZM16</accession>
<keyword evidence="3" id="KW-1185">Reference proteome</keyword>
<reference evidence="4 5" key="1">
    <citation type="submission" date="2025-04" db="UniProtKB">
        <authorList>
            <consortium name="RefSeq"/>
        </authorList>
    </citation>
    <scope>IDENTIFICATION</scope>
</reference>
<protein>
    <submittedName>
        <fullName evidence="4 5">Uncharacterized protein LOC106060951</fullName>
    </submittedName>
</protein>